<dbReference type="PANTHER" id="PTHR45693:SF15">
    <property type="entry name" value="TGACG-SEQUENCE-SPECIFIC DNA-BINDING PROTEIN TGA-2.1"/>
    <property type="match status" value="1"/>
</dbReference>
<proteinExistence type="inferred from homology"/>
<evidence type="ECO:0000256" key="5">
    <source>
        <dbReference type="ARBA" id="ARBA00023159"/>
    </source>
</evidence>
<dbReference type="Pfam" id="PF14144">
    <property type="entry name" value="DOG1"/>
    <property type="match status" value="1"/>
</dbReference>
<dbReference type="PROSITE" id="PS50217">
    <property type="entry name" value="BZIP"/>
    <property type="match status" value="1"/>
</dbReference>
<dbReference type="GO" id="GO:0006351">
    <property type="term" value="P:DNA-templated transcription"/>
    <property type="evidence" value="ECO:0007669"/>
    <property type="project" value="InterPro"/>
</dbReference>
<comment type="caution">
    <text evidence="12">The sequence shown here is derived from an EMBL/GenBank/DDBJ whole genome shotgun (WGS) entry which is preliminary data.</text>
</comment>
<sequence>MREPLKSGERKKKCFKVKMTPFTHSSWNNLDVTSLHRHKQMLKIIKERIFETITEGNAPQSSQISDFGVLEQYLGYRVGDPSSINKSPMFNPTANGQTVGPDLLSSPFDKAFGLTNTSVSGGRGGLQATELQKSSQLNLGSSSSARHENWGESNHAESSSRTDTSTDMDPDDRNKLVDQSGAAAVSDSSDKSKDKTLDQKTLRRLAQNREAARKSRLRKKAYVQQLENSRLKLTQLEQELQRARQQGIFISNIGDQSVAGTANGILAFDAEYARWMEDQNRLISELRTAVNAHAGDVELRTIVDNVTAHFNDIYRMKGNAAKADVFHILSGMWKTPAERCFMWIGGFRPSDLLKVTWVREAEHLDWLMRLRIAMGMAYCLSHMHQLKPPLSHRNLTSSSVYLTEDYAAKISDFVFWDSSPNSQTAPPDNVYSFGVILFEMMTGRLPYSAGGGGSGIEDWAEDYLTRGDSLKDIVDPKLATYSVDQLLGIGDVIRACVEPDPIRRVSMREVCERLKGVTGIGPDGAVPKLSPLWWAEIEIMSNDVS</sequence>
<dbReference type="FunFam" id="1.20.5.170:FF:000019">
    <property type="entry name" value="BZIP family transcription factor"/>
    <property type="match status" value="1"/>
</dbReference>
<dbReference type="SUPFAM" id="SSF57959">
    <property type="entry name" value="Leucine zipper domain"/>
    <property type="match status" value="1"/>
</dbReference>
<dbReference type="InterPro" id="IPR025422">
    <property type="entry name" value="TGA_domain"/>
</dbReference>
<evidence type="ECO:0000256" key="2">
    <source>
        <dbReference type="ARBA" id="ARBA00007163"/>
    </source>
</evidence>
<feature type="compositionally biased region" description="Basic and acidic residues" evidence="9">
    <location>
        <begin position="188"/>
        <end position="201"/>
    </location>
</feature>
<comment type="subcellular location">
    <subcellularLocation>
        <location evidence="1">Nucleus</location>
    </subcellularLocation>
</comment>
<dbReference type="SMART" id="SM00338">
    <property type="entry name" value="BRLZ"/>
    <property type="match status" value="1"/>
</dbReference>
<keyword evidence="3" id="KW-0805">Transcription regulation</keyword>
<protein>
    <submittedName>
        <fullName evidence="12">TGA transcription factor</fullName>
    </submittedName>
</protein>
<evidence type="ECO:0000313" key="12">
    <source>
        <dbReference type="EMBL" id="GER50648.1"/>
    </source>
</evidence>
<keyword evidence="7" id="KW-0539">Nucleus</keyword>
<evidence type="ECO:0000256" key="9">
    <source>
        <dbReference type="SAM" id="MobiDB-lite"/>
    </source>
</evidence>
<dbReference type="Gene3D" id="1.20.5.170">
    <property type="match status" value="1"/>
</dbReference>
<gene>
    <name evidence="12" type="ORF">STAS_27973</name>
</gene>
<evidence type="ECO:0000259" key="10">
    <source>
        <dbReference type="PROSITE" id="PS50217"/>
    </source>
</evidence>
<dbReference type="Gene3D" id="1.10.510.10">
    <property type="entry name" value="Transferase(Phosphotransferase) domain 1"/>
    <property type="match status" value="2"/>
</dbReference>
<dbReference type="CDD" id="cd14708">
    <property type="entry name" value="bZIP_HBP1b-like"/>
    <property type="match status" value="1"/>
</dbReference>
<feature type="compositionally biased region" description="Basic and acidic residues" evidence="9">
    <location>
        <begin position="145"/>
        <end position="160"/>
    </location>
</feature>
<dbReference type="PROSITE" id="PS00036">
    <property type="entry name" value="BZIP_BASIC"/>
    <property type="match status" value="1"/>
</dbReference>
<feature type="domain" description="DOG1" evidence="11">
    <location>
        <begin position="265"/>
        <end position="466"/>
    </location>
</feature>
<evidence type="ECO:0000313" key="13">
    <source>
        <dbReference type="Proteomes" id="UP000325081"/>
    </source>
</evidence>
<feature type="coiled-coil region" evidence="8">
    <location>
        <begin position="219"/>
        <end position="246"/>
    </location>
</feature>
<keyword evidence="5" id="KW-0010">Activator</keyword>
<keyword evidence="6" id="KW-0804">Transcription</keyword>
<accession>A0A5A7QZW3</accession>
<comment type="similarity">
    <text evidence="2">Belongs to the bZIP family.</text>
</comment>
<organism evidence="12 13">
    <name type="scientific">Striga asiatica</name>
    <name type="common">Asiatic witchweed</name>
    <name type="synonym">Buchnera asiatica</name>
    <dbReference type="NCBI Taxonomy" id="4170"/>
    <lineage>
        <taxon>Eukaryota</taxon>
        <taxon>Viridiplantae</taxon>
        <taxon>Streptophyta</taxon>
        <taxon>Embryophyta</taxon>
        <taxon>Tracheophyta</taxon>
        <taxon>Spermatophyta</taxon>
        <taxon>Magnoliopsida</taxon>
        <taxon>eudicotyledons</taxon>
        <taxon>Gunneridae</taxon>
        <taxon>Pentapetalae</taxon>
        <taxon>asterids</taxon>
        <taxon>lamiids</taxon>
        <taxon>Lamiales</taxon>
        <taxon>Orobanchaceae</taxon>
        <taxon>Buchnereae</taxon>
        <taxon>Striga</taxon>
    </lineage>
</organism>
<dbReference type="OrthoDB" id="2015618at2759"/>
<keyword evidence="13" id="KW-1185">Reference proteome</keyword>
<evidence type="ECO:0000256" key="6">
    <source>
        <dbReference type="ARBA" id="ARBA00023163"/>
    </source>
</evidence>
<reference evidence="13" key="1">
    <citation type="journal article" date="2019" name="Curr. Biol.">
        <title>Genome Sequence of Striga asiatica Provides Insight into the Evolution of Plant Parasitism.</title>
        <authorList>
            <person name="Yoshida S."/>
            <person name="Kim S."/>
            <person name="Wafula E.K."/>
            <person name="Tanskanen J."/>
            <person name="Kim Y.M."/>
            <person name="Honaas L."/>
            <person name="Yang Z."/>
            <person name="Spallek T."/>
            <person name="Conn C.E."/>
            <person name="Ichihashi Y."/>
            <person name="Cheong K."/>
            <person name="Cui S."/>
            <person name="Der J.P."/>
            <person name="Gundlach H."/>
            <person name="Jiao Y."/>
            <person name="Hori C."/>
            <person name="Ishida J.K."/>
            <person name="Kasahara H."/>
            <person name="Kiba T."/>
            <person name="Kim M.S."/>
            <person name="Koo N."/>
            <person name="Laohavisit A."/>
            <person name="Lee Y.H."/>
            <person name="Lumba S."/>
            <person name="McCourt P."/>
            <person name="Mortimer J.C."/>
            <person name="Mutuku J.M."/>
            <person name="Nomura T."/>
            <person name="Sasaki-Sekimoto Y."/>
            <person name="Seto Y."/>
            <person name="Wang Y."/>
            <person name="Wakatake T."/>
            <person name="Sakakibara H."/>
            <person name="Demura T."/>
            <person name="Yamaguchi S."/>
            <person name="Yoneyama K."/>
            <person name="Manabe R.I."/>
            <person name="Nelson D.C."/>
            <person name="Schulman A.H."/>
            <person name="Timko M.P."/>
            <person name="dePamphilis C.W."/>
            <person name="Choi D."/>
            <person name="Shirasu K."/>
        </authorList>
    </citation>
    <scope>NUCLEOTIDE SEQUENCE [LARGE SCALE GENOMIC DNA]</scope>
    <source>
        <strain evidence="13">cv. UVA1</strain>
    </source>
</reference>
<dbReference type="PROSITE" id="PS51806">
    <property type="entry name" value="DOG1"/>
    <property type="match status" value="1"/>
</dbReference>
<feature type="compositionally biased region" description="Low complexity" evidence="9">
    <location>
        <begin position="132"/>
        <end position="144"/>
    </location>
</feature>
<name>A0A5A7QZW3_STRAF</name>
<evidence type="ECO:0000256" key="8">
    <source>
        <dbReference type="SAM" id="Coils"/>
    </source>
</evidence>
<dbReference type="InterPro" id="IPR004827">
    <property type="entry name" value="bZIP"/>
</dbReference>
<keyword evidence="8" id="KW-0175">Coiled coil</keyword>
<evidence type="ECO:0000256" key="3">
    <source>
        <dbReference type="ARBA" id="ARBA00023015"/>
    </source>
</evidence>
<feature type="region of interest" description="Disordered" evidence="9">
    <location>
        <begin position="132"/>
        <end position="202"/>
    </location>
</feature>
<dbReference type="Pfam" id="PF00170">
    <property type="entry name" value="bZIP_1"/>
    <property type="match status" value="1"/>
</dbReference>
<dbReference type="AlphaFoldDB" id="A0A5A7QZW3"/>
<dbReference type="Proteomes" id="UP000325081">
    <property type="component" value="Unassembled WGS sequence"/>
</dbReference>
<dbReference type="InterPro" id="IPR011009">
    <property type="entry name" value="Kinase-like_dom_sf"/>
</dbReference>
<evidence type="ECO:0000256" key="1">
    <source>
        <dbReference type="ARBA" id="ARBA00004123"/>
    </source>
</evidence>
<dbReference type="GO" id="GO:0005634">
    <property type="term" value="C:nucleus"/>
    <property type="evidence" value="ECO:0007669"/>
    <property type="project" value="UniProtKB-SubCell"/>
</dbReference>
<evidence type="ECO:0000256" key="7">
    <source>
        <dbReference type="ARBA" id="ARBA00023242"/>
    </source>
</evidence>
<dbReference type="InterPro" id="IPR046347">
    <property type="entry name" value="bZIP_sf"/>
</dbReference>
<dbReference type="GO" id="GO:0003700">
    <property type="term" value="F:DNA-binding transcription factor activity"/>
    <property type="evidence" value="ECO:0007669"/>
    <property type="project" value="InterPro"/>
</dbReference>
<dbReference type="SUPFAM" id="SSF56112">
    <property type="entry name" value="Protein kinase-like (PK-like)"/>
    <property type="match status" value="1"/>
</dbReference>
<dbReference type="EMBL" id="BKCP01009403">
    <property type="protein sequence ID" value="GER50648.1"/>
    <property type="molecule type" value="Genomic_DNA"/>
</dbReference>
<feature type="domain" description="BZIP" evidence="10">
    <location>
        <begin position="198"/>
        <end position="242"/>
    </location>
</feature>
<dbReference type="GO" id="GO:0043565">
    <property type="term" value="F:sequence-specific DNA binding"/>
    <property type="evidence" value="ECO:0007669"/>
    <property type="project" value="InterPro"/>
</dbReference>
<evidence type="ECO:0000256" key="4">
    <source>
        <dbReference type="ARBA" id="ARBA00023125"/>
    </source>
</evidence>
<keyword evidence="4" id="KW-0238">DNA-binding</keyword>
<dbReference type="PANTHER" id="PTHR45693">
    <property type="entry name" value="TRANSCRIPTION FACTOR TGA9"/>
    <property type="match status" value="1"/>
</dbReference>
<evidence type="ECO:0000259" key="11">
    <source>
        <dbReference type="PROSITE" id="PS51806"/>
    </source>
</evidence>